<dbReference type="AlphaFoldDB" id="A0A098R1A4"/>
<dbReference type="Proteomes" id="UP000029692">
    <property type="component" value="Unassembled WGS sequence"/>
</dbReference>
<evidence type="ECO:0008006" key="4">
    <source>
        <dbReference type="Google" id="ProtNLM"/>
    </source>
</evidence>
<evidence type="ECO:0000313" key="2">
    <source>
        <dbReference type="EMBL" id="KGE73759.1"/>
    </source>
</evidence>
<dbReference type="OrthoDB" id="355867at2"/>
<evidence type="ECO:0000313" key="3">
    <source>
        <dbReference type="Proteomes" id="UP000029692"/>
    </source>
</evidence>
<organism evidence="2 3">
    <name type="scientific">Spirochaeta lutea</name>
    <dbReference type="NCBI Taxonomy" id="1480694"/>
    <lineage>
        <taxon>Bacteria</taxon>
        <taxon>Pseudomonadati</taxon>
        <taxon>Spirochaetota</taxon>
        <taxon>Spirochaetia</taxon>
        <taxon>Spirochaetales</taxon>
        <taxon>Spirochaetaceae</taxon>
        <taxon>Spirochaeta</taxon>
    </lineage>
</organism>
<evidence type="ECO:0000256" key="1">
    <source>
        <dbReference type="SAM" id="MobiDB-lite"/>
    </source>
</evidence>
<proteinExistence type="predicted"/>
<feature type="compositionally biased region" description="Polar residues" evidence="1">
    <location>
        <begin position="1"/>
        <end position="12"/>
    </location>
</feature>
<gene>
    <name evidence="2" type="ORF">DC28_00575</name>
</gene>
<keyword evidence="3" id="KW-1185">Reference proteome</keyword>
<dbReference type="eggNOG" id="COG1216">
    <property type="taxonomic scope" value="Bacteria"/>
</dbReference>
<dbReference type="RefSeq" id="WP_037544727.1">
    <property type="nucleotide sequence ID" value="NZ_JNUP01000003.1"/>
</dbReference>
<accession>A0A098R1A4</accession>
<name>A0A098R1A4_9SPIO</name>
<dbReference type="STRING" id="1480694.DC28_00575"/>
<dbReference type="EMBL" id="JNUP01000003">
    <property type="protein sequence ID" value="KGE73759.1"/>
    <property type="molecule type" value="Genomic_DNA"/>
</dbReference>
<reference evidence="2 3" key="1">
    <citation type="submission" date="2014-05" db="EMBL/GenBank/DDBJ databases">
        <title>De novo Genome Sequence of Spirocheata sp.</title>
        <authorList>
            <person name="Shivani Y."/>
            <person name="Subhash Y."/>
            <person name="Tushar L."/>
            <person name="Sasikala C."/>
            <person name="Ramana C.V."/>
        </authorList>
    </citation>
    <scope>NUCLEOTIDE SEQUENCE [LARGE SCALE GENOMIC DNA]</scope>
    <source>
        <strain evidence="2 3">JC230</strain>
    </source>
</reference>
<protein>
    <recommendedName>
        <fullName evidence="4">Glycosyltransferase 2-like domain-containing protein</fullName>
    </recommendedName>
</protein>
<sequence>MSTTHTISNNPGITPYTVLGRKPTVDTSHSQKNLGLILLNRGARYLRNDTFERLQKYGWTEIISIESCRPSYDLEELSQRYPGLRFLVFQDQPKSIGEQINIAMRESLSTHAMVLWSYIQPLPMSSRFIQEIWESRAVCTAPVIRNTRGEVLPTICIPASFNNHMKPVYLTPSGENTCSLYPFDYLGIYNKKEFQALGGFALDIPNPYWQKMDFGLRSFLWGNAISLHQGFRVQAEEDFQPEDTTPDDDYLTFYLRNIAVEFDKDHGHVPLHAFWEFYRNSGSGIIQAVKQFQKARAWVKHHSFRFTGEARRLVELWEEEGFNGF</sequence>
<comment type="caution">
    <text evidence="2">The sequence shown here is derived from an EMBL/GenBank/DDBJ whole genome shotgun (WGS) entry which is preliminary data.</text>
</comment>
<feature type="region of interest" description="Disordered" evidence="1">
    <location>
        <begin position="1"/>
        <end position="27"/>
    </location>
</feature>